<dbReference type="AlphaFoldDB" id="A0A518B7X3"/>
<evidence type="ECO:0000313" key="1">
    <source>
        <dbReference type="EMBL" id="QDU63079.1"/>
    </source>
</evidence>
<evidence type="ECO:0008006" key="3">
    <source>
        <dbReference type="Google" id="ProtNLM"/>
    </source>
</evidence>
<dbReference type="EMBL" id="CP036279">
    <property type="protein sequence ID" value="QDU63079.1"/>
    <property type="molecule type" value="Genomic_DNA"/>
</dbReference>
<dbReference type="Proteomes" id="UP000317093">
    <property type="component" value="Chromosome"/>
</dbReference>
<reference evidence="1 2" key="1">
    <citation type="submission" date="2019-02" db="EMBL/GenBank/DDBJ databases">
        <title>Deep-cultivation of Planctomycetes and their phenomic and genomic characterization uncovers novel biology.</title>
        <authorList>
            <person name="Wiegand S."/>
            <person name="Jogler M."/>
            <person name="Boedeker C."/>
            <person name="Pinto D."/>
            <person name="Vollmers J."/>
            <person name="Rivas-Marin E."/>
            <person name="Kohn T."/>
            <person name="Peeters S.H."/>
            <person name="Heuer A."/>
            <person name="Rast P."/>
            <person name="Oberbeckmann S."/>
            <person name="Bunk B."/>
            <person name="Jeske O."/>
            <person name="Meyerdierks A."/>
            <person name="Storesund J.E."/>
            <person name="Kallscheuer N."/>
            <person name="Luecker S."/>
            <person name="Lage O.M."/>
            <person name="Pohl T."/>
            <person name="Merkel B.J."/>
            <person name="Hornburger P."/>
            <person name="Mueller R.-W."/>
            <person name="Bruemmer F."/>
            <person name="Labrenz M."/>
            <person name="Spormann A.M."/>
            <person name="Op den Camp H."/>
            <person name="Overmann J."/>
            <person name="Amann R."/>
            <person name="Jetten M.S.M."/>
            <person name="Mascher T."/>
            <person name="Medema M.H."/>
            <person name="Devos D.P."/>
            <person name="Kaster A.-K."/>
            <person name="Ovreas L."/>
            <person name="Rohde M."/>
            <person name="Galperin M.Y."/>
            <person name="Jogler C."/>
        </authorList>
    </citation>
    <scope>NUCLEOTIDE SEQUENCE [LARGE SCALE GENOMIC DNA]</scope>
    <source>
        <strain evidence="1 2">Pan216</strain>
    </source>
</reference>
<keyword evidence="2" id="KW-1185">Reference proteome</keyword>
<name>A0A518B7X3_9BACT</name>
<organism evidence="1 2">
    <name type="scientific">Kolteria novifilia</name>
    <dbReference type="NCBI Taxonomy" id="2527975"/>
    <lineage>
        <taxon>Bacteria</taxon>
        <taxon>Pseudomonadati</taxon>
        <taxon>Planctomycetota</taxon>
        <taxon>Planctomycetia</taxon>
        <taxon>Kolteriales</taxon>
        <taxon>Kolteriaceae</taxon>
        <taxon>Kolteria</taxon>
    </lineage>
</organism>
<sequence>MNRQFVRTAVALCGLGLLSACSSEPEGPKLGDVAGIVTLDGRPLHNAWVIFTPESGLSSYGQTDMEGRYELQFTARRSGAVVGDHQVQIGTKTTASEGQGVDRPETVPATYNEQSNLVETVSMGQNTIDFELTSSK</sequence>
<dbReference type="OrthoDB" id="286727at2"/>
<evidence type="ECO:0000313" key="2">
    <source>
        <dbReference type="Proteomes" id="UP000317093"/>
    </source>
</evidence>
<dbReference type="RefSeq" id="WP_145260273.1">
    <property type="nucleotide sequence ID" value="NZ_CP036279.1"/>
</dbReference>
<gene>
    <name evidence="1" type="ORF">Pan216_39540</name>
</gene>
<protein>
    <recommendedName>
        <fullName evidence="3">Carboxypeptidase regulatory-like domain-containing protein</fullName>
    </recommendedName>
</protein>
<proteinExistence type="predicted"/>
<dbReference type="PROSITE" id="PS51257">
    <property type="entry name" value="PROKAR_LIPOPROTEIN"/>
    <property type="match status" value="1"/>
</dbReference>
<accession>A0A518B7X3</accession>
<dbReference type="KEGG" id="knv:Pan216_39540"/>